<name>A0A3B0W240_9ZZZZ</name>
<gene>
    <name evidence="2" type="ORF">MNBD_GAMMA04-1269</name>
</gene>
<proteinExistence type="predicted"/>
<dbReference type="AlphaFoldDB" id="A0A3B0W240"/>
<feature type="domain" description="RES" evidence="1">
    <location>
        <begin position="82"/>
        <end position="143"/>
    </location>
</feature>
<accession>A0A3B0W240</accession>
<evidence type="ECO:0000313" key="2">
    <source>
        <dbReference type="EMBL" id="VAW49905.1"/>
    </source>
</evidence>
<protein>
    <recommendedName>
        <fullName evidence="1">RES domain-containing protein</fullName>
    </recommendedName>
</protein>
<evidence type="ECO:0000259" key="1">
    <source>
        <dbReference type="Pfam" id="PF08808"/>
    </source>
</evidence>
<reference evidence="2" key="1">
    <citation type="submission" date="2018-06" db="EMBL/GenBank/DDBJ databases">
        <authorList>
            <person name="Zhirakovskaya E."/>
        </authorList>
    </citation>
    <scope>NUCLEOTIDE SEQUENCE</scope>
</reference>
<dbReference type="Pfam" id="PF08808">
    <property type="entry name" value="RES"/>
    <property type="match status" value="1"/>
</dbReference>
<dbReference type="EMBL" id="UOFB01000411">
    <property type="protein sequence ID" value="VAW49905.1"/>
    <property type="molecule type" value="Genomic_DNA"/>
</dbReference>
<sequence>MHFQSLSSYKNFQSSVQTRSRFILDDESNYFLKAIEDTCKKRIKTILTSEYLWRAQLGCDYIPLDQEGTIVAELPTPFEPKRMKPLNDRASEGRANPKGIPYLYVATDKETAMSEVRPSLEAILSIGRFKPTKELSIIDFSIPFQGPRKLFF</sequence>
<dbReference type="InterPro" id="IPR014914">
    <property type="entry name" value="RES_dom"/>
</dbReference>
<organism evidence="2">
    <name type="scientific">hydrothermal vent metagenome</name>
    <dbReference type="NCBI Taxonomy" id="652676"/>
    <lineage>
        <taxon>unclassified sequences</taxon>
        <taxon>metagenomes</taxon>
        <taxon>ecological metagenomes</taxon>
    </lineage>
</organism>